<dbReference type="AlphaFoldDB" id="A0A6I4IXC0"/>
<evidence type="ECO:0000313" key="3">
    <source>
        <dbReference type="Proteomes" id="UP000431264"/>
    </source>
</evidence>
<dbReference type="RefSeq" id="WP_157504317.1">
    <property type="nucleotide sequence ID" value="NZ_VDCZ01000020.1"/>
</dbReference>
<gene>
    <name evidence="2" type="ORF">GOQ30_17835</name>
</gene>
<feature type="region of interest" description="Disordered" evidence="1">
    <location>
        <begin position="1"/>
        <end position="22"/>
    </location>
</feature>
<evidence type="ECO:0000313" key="2">
    <source>
        <dbReference type="EMBL" id="MVO11038.1"/>
    </source>
</evidence>
<reference evidence="3" key="1">
    <citation type="submission" date="2019-05" db="EMBL/GenBank/DDBJ databases">
        <title>Flavobacterium profundi sp. nov., isolated from a deep-sea seamount.</title>
        <authorList>
            <person name="Zhang D.-C."/>
        </authorList>
    </citation>
    <scope>NUCLEOTIDE SEQUENCE [LARGE SCALE GENOMIC DNA]</scope>
    <source>
        <strain evidence="3">TP390</strain>
    </source>
</reference>
<organism evidence="2 3">
    <name type="scientific">Flavobacterium profundi</name>
    <dbReference type="NCBI Taxonomy" id="1774945"/>
    <lineage>
        <taxon>Bacteria</taxon>
        <taxon>Pseudomonadati</taxon>
        <taxon>Bacteroidota</taxon>
        <taxon>Flavobacteriia</taxon>
        <taxon>Flavobacteriales</taxon>
        <taxon>Flavobacteriaceae</taxon>
        <taxon>Flavobacterium</taxon>
    </lineage>
</organism>
<proteinExistence type="predicted"/>
<comment type="caution">
    <text evidence="2">The sequence shown here is derived from an EMBL/GenBank/DDBJ whole genome shotgun (WGS) entry which is preliminary data.</text>
</comment>
<sequence length="56" mass="6563">MKSNISKKIISETSEETKQKARDYSEKRINCKHPREQRSYIGKNLLRCNVCGVEFS</sequence>
<name>A0A6I4IXC0_9FLAO</name>
<dbReference type="Proteomes" id="UP000431264">
    <property type="component" value="Unassembled WGS sequence"/>
</dbReference>
<keyword evidence="3" id="KW-1185">Reference proteome</keyword>
<protein>
    <submittedName>
        <fullName evidence="2">Uncharacterized protein</fullName>
    </submittedName>
</protein>
<dbReference type="EMBL" id="WQLW01000020">
    <property type="protein sequence ID" value="MVO11038.1"/>
    <property type="molecule type" value="Genomic_DNA"/>
</dbReference>
<evidence type="ECO:0000256" key="1">
    <source>
        <dbReference type="SAM" id="MobiDB-lite"/>
    </source>
</evidence>
<accession>A0A6I4IXC0</accession>